<dbReference type="Proteomes" id="UP000013776">
    <property type="component" value="Unassembled WGS sequence"/>
</dbReference>
<dbReference type="AlphaFoldDB" id="R4XFS3"/>
<sequence>MAWPVIHQITPHLAISDIYAAKHEKTLREHGITHILSLLSFATIAPVPESITNLKLDILDYPDENILDEFRTTHEFIDEAVKKGGNVLIHCQAGISRSSTTLCAYIMKSQGLSRDVAFKMIKDRRAIVRPNEGFWEQLKVYEECGCDPKKGHPAYDAWEKRFYAWGGPADPGTAKAKL</sequence>
<dbReference type="OrthoDB" id="10252009at2759"/>
<dbReference type="GO" id="GO:0005634">
    <property type="term" value="C:nucleus"/>
    <property type="evidence" value="ECO:0007669"/>
    <property type="project" value="TreeGrafter"/>
</dbReference>
<name>R4XFS3_TAPDE</name>
<dbReference type="SUPFAM" id="SSF52799">
    <property type="entry name" value="(Phosphotyrosine protein) phosphatases II"/>
    <property type="match status" value="1"/>
</dbReference>
<dbReference type="EC" id="3.1.3.48" evidence="2"/>
<dbReference type="PROSITE" id="PS00383">
    <property type="entry name" value="TYR_PHOSPHATASE_1"/>
    <property type="match status" value="1"/>
</dbReference>
<gene>
    <name evidence="7" type="ORF">TAPDE_005076</name>
</gene>
<protein>
    <recommendedName>
        <fullName evidence="2">protein-tyrosine-phosphatase</fullName>
        <ecNumber evidence="2">3.1.3.48</ecNumber>
    </recommendedName>
</protein>
<dbReference type="InterPro" id="IPR029021">
    <property type="entry name" value="Prot-tyrosine_phosphatase-like"/>
</dbReference>
<evidence type="ECO:0000313" key="8">
    <source>
        <dbReference type="Proteomes" id="UP000013776"/>
    </source>
</evidence>
<dbReference type="PANTHER" id="PTHR45848">
    <property type="entry name" value="DUAL SPECIFICITY PROTEIN PHOSPHATASE 12 FAMILY MEMBER"/>
    <property type="match status" value="1"/>
</dbReference>
<reference evidence="7 8" key="1">
    <citation type="journal article" date="2013" name="MBio">
        <title>Genome sequencing of the plant pathogen Taphrina deformans, the causal agent of peach leaf curl.</title>
        <authorList>
            <person name="Cisse O.H."/>
            <person name="Almeida J.M.G.C.F."/>
            <person name="Fonseca A."/>
            <person name="Kumar A.A."/>
            <person name="Salojaervi J."/>
            <person name="Overmyer K."/>
            <person name="Hauser P.M."/>
            <person name="Pagni M."/>
        </authorList>
    </citation>
    <scope>NUCLEOTIDE SEQUENCE [LARGE SCALE GENOMIC DNA]</scope>
    <source>
        <strain evidence="8">PYCC 5710 / ATCC 11124 / CBS 356.35 / IMI 108563 / JCM 9778 / NBRC 8474</strain>
    </source>
</reference>
<accession>R4XFS3</accession>
<dbReference type="PANTHER" id="PTHR45848:SF4">
    <property type="entry name" value="DUAL SPECIFICITY PROTEIN PHOSPHATASE 12"/>
    <property type="match status" value="1"/>
</dbReference>
<evidence type="ECO:0000259" key="6">
    <source>
        <dbReference type="PROSITE" id="PS50056"/>
    </source>
</evidence>
<dbReference type="InterPro" id="IPR020422">
    <property type="entry name" value="TYR_PHOSPHATASE_DUAL_dom"/>
</dbReference>
<keyword evidence="8" id="KW-1185">Reference proteome</keyword>
<dbReference type="STRING" id="1097556.R4XFS3"/>
<comment type="similarity">
    <text evidence="1">Belongs to the protein-tyrosine phosphatase family. Non-receptor class dual specificity subfamily.</text>
</comment>
<dbReference type="Gene3D" id="3.90.190.10">
    <property type="entry name" value="Protein tyrosine phosphatase superfamily"/>
    <property type="match status" value="1"/>
</dbReference>
<evidence type="ECO:0000313" key="7">
    <source>
        <dbReference type="EMBL" id="CCG84598.1"/>
    </source>
</evidence>
<keyword evidence="4" id="KW-0904">Protein phosphatase</keyword>
<dbReference type="PROSITE" id="PS50056">
    <property type="entry name" value="TYR_PHOSPHATASE_2"/>
    <property type="match status" value="1"/>
</dbReference>
<dbReference type="InterPro" id="IPR000387">
    <property type="entry name" value="Tyr_Pase_dom"/>
</dbReference>
<dbReference type="InterPro" id="IPR016130">
    <property type="entry name" value="Tyr_Pase_AS"/>
</dbReference>
<dbReference type="InterPro" id="IPR000340">
    <property type="entry name" value="Dual-sp_phosphatase_cat-dom"/>
</dbReference>
<dbReference type="EMBL" id="CAHR02000268">
    <property type="protein sequence ID" value="CCG84598.1"/>
    <property type="molecule type" value="Genomic_DNA"/>
</dbReference>
<comment type="caution">
    <text evidence="7">The sequence shown here is derived from an EMBL/GenBank/DDBJ whole genome shotgun (WGS) entry which is preliminary data.</text>
</comment>
<dbReference type="Pfam" id="PF00782">
    <property type="entry name" value="DSPc"/>
    <property type="match status" value="1"/>
</dbReference>
<evidence type="ECO:0000256" key="3">
    <source>
        <dbReference type="ARBA" id="ARBA00022801"/>
    </source>
</evidence>
<organism evidence="7 8">
    <name type="scientific">Taphrina deformans (strain PYCC 5710 / ATCC 11124 / CBS 356.35 / IMI 108563 / JCM 9778 / NBRC 8474)</name>
    <name type="common">Peach leaf curl fungus</name>
    <name type="synonym">Lalaria deformans</name>
    <dbReference type="NCBI Taxonomy" id="1097556"/>
    <lineage>
        <taxon>Eukaryota</taxon>
        <taxon>Fungi</taxon>
        <taxon>Dikarya</taxon>
        <taxon>Ascomycota</taxon>
        <taxon>Taphrinomycotina</taxon>
        <taxon>Taphrinomycetes</taxon>
        <taxon>Taphrinales</taxon>
        <taxon>Taphrinaceae</taxon>
        <taxon>Taphrina</taxon>
    </lineage>
</organism>
<dbReference type="VEuPathDB" id="FungiDB:TAPDE_005076"/>
<proteinExistence type="inferred from homology"/>
<feature type="domain" description="Tyrosine-protein phosphatase" evidence="5">
    <location>
        <begin position="3"/>
        <end position="147"/>
    </location>
</feature>
<dbReference type="SMART" id="SM00195">
    <property type="entry name" value="DSPc"/>
    <property type="match status" value="1"/>
</dbReference>
<feature type="domain" description="Tyrosine specific protein phosphatases" evidence="6">
    <location>
        <begin position="64"/>
        <end position="125"/>
    </location>
</feature>
<keyword evidence="3" id="KW-0378">Hydrolase</keyword>
<evidence type="ECO:0000259" key="5">
    <source>
        <dbReference type="PROSITE" id="PS50054"/>
    </source>
</evidence>
<dbReference type="GO" id="GO:0004725">
    <property type="term" value="F:protein tyrosine phosphatase activity"/>
    <property type="evidence" value="ECO:0007669"/>
    <property type="project" value="UniProtKB-EC"/>
</dbReference>
<evidence type="ECO:0000256" key="2">
    <source>
        <dbReference type="ARBA" id="ARBA00013064"/>
    </source>
</evidence>
<evidence type="ECO:0000256" key="1">
    <source>
        <dbReference type="ARBA" id="ARBA00008601"/>
    </source>
</evidence>
<evidence type="ECO:0000256" key="4">
    <source>
        <dbReference type="ARBA" id="ARBA00022912"/>
    </source>
</evidence>
<dbReference type="GO" id="GO:0008138">
    <property type="term" value="F:protein tyrosine/serine/threonine phosphatase activity"/>
    <property type="evidence" value="ECO:0007669"/>
    <property type="project" value="TreeGrafter"/>
</dbReference>
<dbReference type="CDD" id="cd14498">
    <property type="entry name" value="DSP"/>
    <property type="match status" value="1"/>
</dbReference>
<dbReference type="eggNOG" id="KOG1716">
    <property type="taxonomic scope" value="Eukaryota"/>
</dbReference>
<dbReference type="PROSITE" id="PS50054">
    <property type="entry name" value="TYR_PHOSPHATASE_DUAL"/>
    <property type="match status" value="1"/>
</dbReference>